<gene>
    <name evidence="4" type="ORF">H9935_09215</name>
</gene>
<organism evidence="4 5">
    <name type="scientific">Candidatus Blautia merdigallinarum</name>
    <dbReference type="NCBI Taxonomy" id="2838495"/>
    <lineage>
        <taxon>Bacteria</taxon>
        <taxon>Bacillati</taxon>
        <taxon>Bacillota</taxon>
        <taxon>Clostridia</taxon>
        <taxon>Lachnospirales</taxon>
        <taxon>Lachnospiraceae</taxon>
        <taxon>Blautia</taxon>
    </lineage>
</organism>
<dbReference type="EMBL" id="DWWV01000117">
    <property type="protein sequence ID" value="HJC10981.1"/>
    <property type="molecule type" value="Genomic_DNA"/>
</dbReference>
<dbReference type="PROSITE" id="PS50977">
    <property type="entry name" value="HTH_TETR_2"/>
    <property type="match status" value="1"/>
</dbReference>
<evidence type="ECO:0000313" key="5">
    <source>
        <dbReference type="Proteomes" id="UP000823893"/>
    </source>
</evidence>
<reference evidence="4" key="1">
    <citation type="journal article" date="2021" name="PeerJ">
        <title>Extensive microbial diversity within the chicken gut microbiome revealed by metagenomics and culture.</title>
        <authorList>
            <person name="Gilroy R."/>
            <person name="Ravi A."/>
            <person name="Getino M."/>
            <person name="Pursley I."/>
            <person name="Horton D.L."/>
            <person name="Alikhan N.F."/>
            <person name="Baker D."/>
            <person name="Gharbi K."/>
            <person name="Hall N."/>
            <person name="Watson M."/>
            <person name="Adriaenssens E.M."/>
            <person name="Foster-Nyarko E."/>
            <person name="Jarju S."/>
            <person name="Secka A."/>
            <person name="Antonio M."/>
            <person name="Oren A."/>
            <person name="Chaudhuri R.R."/>
            <person name="La Ragione R."/>
            <person name="Hildebrand F."/>
            <person name="Pallen M.J."/>
        </authorList>
    </citation>
    <scope>NUCLEOTIDE SEQUENCE</scope>
    <source>
        <strain evidence="4">ChiSxjej6B18-287</strain>
    </source>
</reference>
<evidence type="ECO:0000259" key="3">
    <source>
        <dbReference type="PROSITE" id="PS50977"/>
    </source>
</evidence>
<dbReference type="InterPro" id="IPR050624">
    <property type="entry name" value="HTH-type_Tx_Regulator"/>
</dbReference>
<protein>
    <submittedName>
        <fullName evidence="4">TetR/AcrR family transcriptional regulator</fullName>
    </submittedName>
</protein>
<proteinExistence type="predicted"/>
<sequence length="213" mass="24581">MARNKYPEVTVEKILEVSQRLFLEKGYDNTTIQDIVDELGGLTKGAIYHHFKSKEEIMDALSEKMFTSNNPFEAVKKRKELNGLEKMRLAVKLNQADENQVELTRQAIPLLKNPRVLAGMLESNRQFLCPYWLELIEEGKKDGSIQTQYPKELAELLVLLDLWMLPSVFPADEEGIHNRHQFIFQLLEKIGLPLYDKEIGDLLKSLPYFSGTK</sequence>
<dbReference type="InterPro" id="IPR009057">
    <property type="entry name" value="Homeodomain-like_sf"/>
</dbReference>
<evidence type="ECO:0000313" key="4">
    <source>
        <dbReference type="EMBL" id="HJC10981.1"/>
    </source>
</evidence>
<dbReference type="Proteomes" id="UP000823893">
    <property type="component" value="Unassembled WGS sequence"/>
</dbReference>
<reference evidence="4" key="2">
    <citation type="submission" date="2021-04" db="EMBL/GenBank/DDBJ databases">
        <authorList>
            <person name="Gilroy R."/>
        </authorList>
    </citation>
    <scope>NUCLEOTIDE SEQUENCE</scope>
    <source>
        <strain evidence="4">ChiSxjej6B18-287</strain>
    </source>
</reference>
<keyword evidence="1 2" id="KW-0238">DNA-binding</keyword>
<feature type="domain" description="HTH tetR-type" evidence="3">
    <location>
        <begin position="8"/>
        <end position="69"/>
    </location>
</feature>
<dbReference type="SUPFAM" id="SSF46689">
    <property type="entry name" value="Homeodomain-like"/>
    <property type="match status" value="1"/>
</dbReference>
<accession>A0A9D2SL14</accession>
<dbReference type="Pfam" id="PF00440">
    <property type="entry name" value="TetR_N"/>
    <property type="match status" value="1"/>
</dbReference>
<dbReference type="GO" id="GO:0003677">
    <property type="term" value="F:DNA binding"/>
    <property type="evidence" value="ECO:0007669"/>
    <property type="project" value="UniProtKB-UniRule"/>
</dbReference>
<feature type="DNA-binding region" description="H-T-H motif" evidence="2">
    <location>
        <begin position="32"/>
        <end position="51"/>
    </location>
</feature>
<dbReference type="InterPro" id="IPR001647">
    <property type="entry name" value="HTH_TetR"/>
</dbReference>
<name>A0A9D2SL14_9FIRM</name>
<evidence type="ECO:0000256" key="1">
    <source>
        <dbReference type="ARBA" id="ARBA00023125"/>
    </source>
</evidence>
<dbReference type="Gene3D" id="1.10.357.10">
    <property type="entry name" value="Tetracycline Repressor, domain 2"/>
    <property type="match status" value="1"/>
</dbReference>
<evidence type="ECO:0000256" key="2">
    <source>
        <dbReference type="PROSITE-ProRule" id="PRU00335"/>
    </source>
</evidence>
<dbReference type="AlphaFoldDB" id="A0A9D2SL14"/>
<dbReference type="PANTHER" id="PTHR43479">
    <property type="entry name" value="ACREF/ENVCD OPERON REPRESSOR-RELATED"/>
    <property type="match status" value="1"/>
</dbReference>
<dbReference type="PANTHER" id="PTHR43479:SF11">
    <property type="entry name" value="ACREF_ENVCD OPERON REPRESSOR-RELATED"/>
    <property type="match status" value="1"/>
</dbReference>
<comment type="caution">
    <text evidence="4">The sequence shown here is derived from an EMBL/GenBank/DDBJ whole genome shotgun (WGS) entry which is preliminary data.</text>
</comment>